<sequence>MLGTFYKWFISKGEGAPAQTPPASPGAARRTRDDDVFLRLAPAANDAPPGCSWRGWCGGGVGALAAGADAAGDARLVLAPPAPPCASSTRAAGAPSARSGNNHTQSRDAWSNPTIYIMYSSEINSHNLSDLRQIIEG</sequence>
<gene>
    <name evidence="1" type="ORF">MSG28_011231</name>
</gene>
<accession>A0ACC0KRD6</accession>
<dbReference type="Proteomes" id="UP001064048">
    <property type="component" value="Chromosome 18"/>
</dbReference>
<organism evidence="1 2">
    <name type="scientific">Choristoneura fumiferana</name>
    <name type="common">Spruce budworm moth</name>
    <name type="synonym">Archips fumiferana</name>
    <dbReference type="NCBI Taxonomy" id="7141"/>
    <lineage>
        <taxon>Eukaryota</taxon>
        <taxon>Metazoa</taxon>
        <taxon>Ecdysozoa</taxon>
        <taxon>Arthropoda</taxon>
        <taxon>Hexapoda</taxon>
        <taxon>Insecta</taxon>
        <taxon>Pterygota</taxon>
        <taxon>Neoptera</taxon>
        <taxon>Endopterygota</taxon>
        <taxon>Lepidoptera</taxon>
        <taxon>Glossata</taxon>
        <taxon>Ditrysia</taxon>
        <taxon>Tortricoidea</taxon>
        <taxon>Tortricidae</taxon>
        <taxon>Tortricinae</taxon>
        <taxon>Choristoneura</taxon>
    </lineage>
</organism>
<protein>
    <submittedName>
        <fullName evidence="1">Uncharacterized protein</fullName>
    </submittedName>
</protein>
<dbReference type="EMBL" id="CM046118">
    <property type="protein sequence ID" value="KAI8438900.1"/>
    <property type="molecule type" value="Genomic_DNA"/>
</dbReference>
<evidence type="ECO:0000313" key="1">
    <source>
        <dbReference type="EMBL" id="KAI8438900.1"/>
    </source>
</evidence>
<reference evidence="1 2" key="1">
    <citation type="journal article" date="2022" name="Genome Biol. Evol.">
        <title>The Spruce Budworm Genome: Reconstructing the Evolutionary History of Antifreeze Proteins.</title>
        <authorList>
            <person name="Beliveau C."/>
            <person name="Gagne P."/>
            <person name="Picq S."/>
            <person name="Vernygora O."/>
            <person name="Keeling C.I."/>
            <person name="Pinkney K."/>
            <person name="Doucet D."/>
            <person name="Wen F."/>
            <person name="Johnston J.S."/>
            <person name="Maaroufi H."/>
            <person name="Boyle B."/>
            <person name="Laroche J."/>
            <person name="Dewar K."/>
            <person name="Juretic N."/>
            <person name="Blackburn G."/>
            <person name="Nisole A."/>
            <person name="Brunet B."/>
            <person name="Brandao M."/>
            <person name="Lumley L."/>
            <person name="Duan J."/>
            <person name="Quan G."/>
            <person name="Lucarotti C.J."/>
            <person name="Roe A.D."/>
            <person name="Sperling F.A.H."/>
            <person name="Levesque R.C."/>
            <person name="Cusson M."/>
        </authorList>
    </citation>
    <scope>NUCLEOTIDE SEQUENCE [LARGE SCALE GENOMIC DNA]</scope>
    <source>
        <strain evidence="1">Glfc:IPQL:Cfum</strain>
    </source>
</reference>
<name>A0ACC0KRD6_CHOFU</name>
<keyword evidence="2" id="KW-1185">Reference proteome</keyword>
<evidence type="ECO:0000313" key="2">
    <source>
        <dbReference type="Proteomes" id="UP001064048"/>
    </source>
</evidence>
<comment type="caution">
    <text evidence="1">The sequence shown here is derived from an EMBL/GenBank/DDBJ whole genome shotgun (WGS) entry which is preliminary data.</text>
</comment>
<proteinExistence type="predicted"/>